<keyword evidence="4 6" id="KW-1133">Transmembrane helix</keyword>
<organism evidence="8 9">
    <name type="scientific">Candidatus Synechococcus spongiarum 142</name>
    <dbReference type="NCBI Taxonomy" id="1608213"/>
    <lineage>
        <taxon>Bacteria</taxon>
        <taxon>Bacillati</taxon>
        <taxon>Cyanobacteriota</taxon>
        <taxon>Cyanophyceae</taxon>
        <taxon>Synechococcales</taxon>
        <taxon>Synechococcaceae</taxon>
        <taxon>Synechococcus</taxon>
    </lineage>
</organism>
<dbReference type="PANTHER" id="PTHR32322">
    <property type="entry name" value="INNER MEMBRANE TRANSPORTER"/>
    <property type="match status" value="1"/>
</dbReference>
<evidence type="ECO:0000256" key="1">
    <source>
        <dbReference type="ARBA" id="ARBA00004141"/>
    </source>
</evidence>
<evidence type="ECO:0000256" key="5">
    <source>
        <dbReference type="ARBA" id="ARBA00023136"/>
    </source>
</evidence>
<dbReference type="InterPro" id="IPR037185">
    <property type="entry name" value="EmrE-like"/>
</dbReference>
<dbReference type="AlphaFoldDB" id="A0A6N3X9G4"/>
<evidence type="ECO:0000313" key="8">
    <source>
        <dbReference type="EMBL" id="KKZ14967.1"/>
    </source>
</evidence>
<feature type="transmembrane region" description="Helical" evidence="6">
    <location>
        <begin position="277"/>
        <end position="294"/>
    </location>
</feature>
<dbReference type="InterPro" id="IPR000620">
    <property type="entry name" value="EamA_dom"/>
</dbReference>
<keyword evidence="3 6" id="KW-0812">Transmembrane</keyword>
<evidence type="ECO:0000313" key="9">
    <source>
        <dbReference type="Proteomes" id="UP000035054"/>
    </source>
</evidence>
<feature type="domain" description="EamA" evidence="7">
    <location>
        <begin position="161"/>
        <end position="294"/>
    </location>
</feature>
<evidence type="ECO:0000256" key="6">
    <source>
        <dbReference type="SAM" id="Phobius"/>
    </source>
</evidence>
<feature type="domain" description="EamA" evidence="7">
    <location>
        <begin position="4"/>
        <end position="136"/>
    </location>
</feature>
<comment type="similarity">
    <text evidence="2">Belongs to the EamA transporter family.</text>
</comment>
<proteinExistence type="inferred from homology"/>
<dbReference type="PANTHER" id="PTHR32322:SF2">
    <property type="entry name" value="EAMA DOMAIN-CONTAINING PROTEIN"/>
    <property type="match status" value="1"/>
</dbReference>
<dbReference type="SUPFAM" id="SSF103481">
    <property type="entry name" value="Multidrug resistance efflux transporter EmrE"/>
    <property type="match status" value="2"/>
</dbReference>
<dbReference type="Pfam" id="PF00892">
    <property type="entry name" value="EamA"/>
    <property type="match status" value="2"/>
</dbReference>
<feature type="transmembrane region" description="Helical" evidence="6">
    <location>
        <begin position="222"/>
        <end position="244"/>
    </location>
</feature>
<keyword evidence="5 6" id="KW-0472">Membrane</keyword>
<gene>
    <name evidence="8" type="ORF">TH68_02990</name>
</gene>
<sequence>MPQRWILLAVLPFALWGSSMVAMKLVLVHGDPWTVACLRILPAAIGMLLLLPMAGVSLVVAREDWGWLALFSLVDVSCGQGLLSAGLQTTGAGLSSILIDTQPLLVALLARQVFGETINPVGWLGLLMGLGGVACLGLPEPLLRNLWLQGPALGGLPWDGGVALLLGSAISMACGAVLCRFAARQSHVLSVTAWHLLLGGLPLLGISTWHGSTLQTLLPQDWWLMAYASGGGTALGYGLFFWFVTRRELTGFTALTFLTPVFALACSWLVQDERLEITQWIGVLLVLVAVALITRRQQLWTQNS</sequence>
<feature type="transmembrane region" description="Helical" evidence="6">
    <location>
        <begin position="251"/>
        <end position="271"/>
    </location>
</feature>
<feature type="transmembrane region" description="Helical" evidence="6">
    <location>
        <begin position="162"/>
        <end position="181"/>
    </location>
</feature>
<feature type="transmembrane region" description="Helical" evidence="6">
    <location>
        <begin position="40"/>
        <end position="60"/>
    </location>
</feature>
<evidence type="ECO:0000256" key="2">
    <source>
        <dbReference type="ARBA" id="ARBA00007362"/>
    </source>
</evidence>
<dbReference type="EMBL" id="JXUO01000091">
    <property type="protein sequence ID" value="KKZ14967.1"/>
    <property type="molecule type" value="Genomic_DNA"/>
</dbReference>
<accession>A0A6N3X9G4</accession>
<protein>
    <submittedName>
        <fullName evidence="8">Membrane protein</fullName>
    </submittedName>
</protein>
<name>A0A6N3X9G4_9SYNE</name>
<dbReference type="Proteomes" id="UP000035054">
    <property type="component" value="Unassembled WGS sequence"/>
</dbReference>
<evidence type="ECO:0000256" key="4">
    <source>
        <dbReference type="ARBA" id="ARBA00022989"/>
    </source>
</evidence>
<feature type="transmembrane region" description="Helical" evidence="6">
    <location>
        <begin position="188"/>
        <end position="210"/>
    </location>
</feature>
<dbReference type="GO" id="GO:0016020">
    <property type="term" value="C:membrane"/>
    <property type="evidence" value="ECO:0007669"/>
    <property type="project" value="UniProtKB-SubCell"/>
</dbReference>
<evidence type="ECO:0000256" key="3">
    <source>
        <dbReference type="ARBA" id="ARBA00022692"/>
    </source>
</evidence>
<feature type="transmembrane region" description="Helical" evidence="6">
    <location>
        <begin position="122"/>
        <end position="142"/>
    </location>
</feature>
<comment type="subcellular location">
    <subcellularLocation>
        <location evidence="1">Membrane</location>
        <topology evidence="1">Multi-pass membrane protein</topology>
    </subcellularLocation>
</comment>
<comment type="caution">
    <text evidence="8">The sequence shown here is derived from an EMBL/GenBank/DDBJ whole genome shotgun (WGS) entry which is preliminary data.</text>
</comment>
<evidence type="ECO:0000259" key="7">
    <source>
        <dbReference type="Pfam" id="PF00892"/>
    </source>
</evidence>
<reference evidence="8 9" key="1">
    <citation type="submission" date="2015-01" db="EMBL/GenBank/DDBJ databases">
        <title>Lifestyle Evolution in Cyanobacterial Symbionts of Sponges.</title>
        <authorList>
            <person name="Burgsdorf I."/>
            <person name="Slaby B.M."/>
            <person name="Handley K.M."/>
            <person name="Haber M."/>
            <person name="Blom J."/>
            <person name="Marshall C.W."/>
            <person name="Gilbert J.A."/>
            <person name="Hentschel U."/>
            <person name="Steindler L."/>
        </authorList>
    </citation>
    <scope>NUCLEOTIDE SEQUENCE [LARGE SCALE GENOMIC DNA]</scope>
    <source>
        <strain evidence="8">142</strain>
    </source>
</reference>
<dbReference type="InterPro" id="IPR050638">
    <property type="entry name" value="AA-Vitamin_Transporters"/>
</dbReference>